<feature type="binding site" evidence="8">
    <location>
        <position position="332"/>
    </location>
    <ligand>
        <name>Zn(2+)</name>
        <dbReference type="ChEBI" id="CHEBI:29105"/>
        <note>catalytic</note>
    </ligand>
</feature>
<keyword evidence="6 10" id="KW-0482">Metalloprotease</keyword>
<gene>
    <name evidence="14" type="ORF">ZYGM_000901</name>
</gene>
<keyword evidence="15" id="KW-1185">Reference proteome</keyword>
<evidence type="ECO:0000256" key="10">
    <source>
        <dbReference type="RuleBase" id="RU364040"/>
    </source>
</evidence>
<dbReference type="EC" id="3.4.11.-" evidence="10"/>
<organism evidence="14 15">
    <name type="scientific">Zygosaccharomyces mellis</name>
    <dbReference type="NCBI Taxonomy" id="42258"/>
    <lineage>
        <taxon>Eukaryota</taxon>
        <taxon>Fungi</taxon>
        <taxon>Dikarya</taxon>
        <taxon>Ascomycota</taxon>
        <taxon>Saccharomycotina</taxon>
        <taxon>Saccharomycetes</taxon>
        <taxon>Saccharomycetales</taxon>
        <taxon>Saccharomycetaceae</taxon>
        <taxon>Zygosaccharomyces</taxon>
    </lineage>
</organism>
<evidence type="ECO:0000256" key="9">
    <source>
        <dbReference type="PIRSR" id="PIRSR634016-4"/>
    </source>
</evidence>
<dbReference type="InterPro" id="IPR045357">
    <property type="entry name" value="Aminopeptidase_N-like_N"/>
</dbReference>
<keyword evidence="2 10" id="KW-0645">Protease</keyword>
<dbReference type="AlphaFoldDB" id="A0A4C2E9Q9"/>
<dbReference type="SUPFAM" id="SSF63737">
    <property type="entry name" value="Leukotriene A4 hydrolase N-terminal domain"/>
    <property type="match status" value="1"/>
</dbReference>
<evidence type="ECO:0000256" key="6">
    <source>
        <dbReference type="ARBA" id="ARBA00023049"/>
    </source>
</evidence>
<evidence type="ECO:0000313" key="15">
    <source>
        <dbReference type="Proteomes" id="UP000301737"/>
    </source>
</evidence>
<dbReference type="Gene3D" id="1.10.390.10">
    <property type="entry name" value="Neutral Protease Domain 2"/>
    <property type="match status" value="1"/>
</dbReference>
<evidence type="ECO:0000256" key="8">
    <source>
        <dbReference type="PIRSR" id="PIRSR634016-3"/>
    </source>
</evidence>
<protein>
    <recommendedName>
        <fullName evidence="10">Aminopeptidase</fullName>
        <ecNumber evidence="10">3.4.11.-</ecNumber>
    </recommendedName>
</protein>
<dbReference type="Proteomes" id="UP000301737">
    <property type="component" value="Unassembled WGS sequence"/>
</dbReference>
<dbReference type="InterPro" id="IPR042097">
    <property type="entry name" value="Aminopeptidase_N-like_N_sf"/>
</dbReference>
<keyword evidence="10" id="KW-0031">Aminopeptidase</keyword>
<evidence type="ECO:0000259" key="12">
    <source>
        <dbReference type="Pfam" id="PF11838"/>
    </source>
</evidence>
<dbReference type="InterPro" id="IPR050344">
    <property type="entry name" value="Peptidase_M1_aminopeptidases"/>
</dbReference>
<dbReference type="Pfam" id="PF01433">
    <property type="entry name" value="Peptidase_M1"/>
    <property type="match status" value="1"/>
</dbReference>
<dbReference type="InterPro" id="IPR034016">
    <property type="entry name" value="M1_APN-typ"/>
</dbReference>
<dbReference type="PRINTS" id="PR00756">
    <property type="entry name" value="ALADIPTASE"/>
</dbReference>
<dbReference type="OrthoDB" id="10031169at2759"/>
<dbReference type="InterPro" id="IPR001930">
    <property type="entry name" value="Peptidase_M1"/>
</dbReference>
<dbReference type="GO" id="GO:0043171">
    <property type="term" value="P:peptide catabolic process"/>
    <property type="evidence" value="ECO:0007669"/>
    <property type="project" value="TreeGrafter"/>
</dbReference>
<dbReference type="GO" id="GO:0005737">
    <property type="term" value="C:cytoplasm"/>
    <property type="evidence" value="ECO:0007669"/>
    <property type="project" value="TreeGrafter"/>
</dbReference>
<dbReference type="EMBL" id="BIMX01000008">
    <property type="protein sequence ID" value="GCE99092.1"/>
    <property type="molecule type" value="Genomic_DNA"/>
</dbReference>
<keyword evidence="5 8" id="KW-0862">Zinc</keyword>
<evidence type="ECO:0000256" key="5">
    <source>
        <dbReference type="ARBA" id="ARBA00022833"/>
    </source>
</evidence>
<reference evidence="14 15" key="1">
    <citation type="submission" date="2019-01" db="EMBL/GenBank/DDBJ databases">
        <title>Draft Genome Sequencing of Zygosaccharomyces mellis Ca-7.</title>
        <authorList>
            <person name="Shiwa Y."/>
            <person name="Kanesaki Y."/>
            <person name="Ishige T."/>
            <person name="Mura K."/>
            <person name="Hori T."/>
            <person name="Tamura T."/>
        </authorList>
    </citation>
    <scope>NUCLEOTIDE SEQUENCE [LARGE SCALE GENOMIC DNA]</scope>
    <source>
        <strain evidence="14 15">Ca-7</strain>
    </source>
</reference>
<dbReference type="SUPFAM" id="SSF55486">
    <property type="entry name" value="Metalloproteases ('zincins'), catalytic domain"/>
    <property type="match status" value="1"/>
</dbReference>
<comment type="similarity">
    <text evidence="1 10">Belongs to the peptidase M1 family.</text>
</comment>
<evidence type="ECO:0000256" key="1">
    <source>
        <dbReference type="ARBA" id="ARBA00010136"/>
    </source>
</evidence>
<evidence type="ECO:0000256" key="4">
    <source>
        <dbReference type="ARBA" id="ARBA00022801"/>
    </source>
</evidence>
<dbReference type="Pfam" id="PF11838">
    <property type="entry name" value="ERAP1_C"/>
    <property type="match status" value="1"/>
</dbReference>
<dbReference type="InterPro" id="IPR027268">
    <property type="entry name" value="Peptidase_M4/M1_CTD_sf"/>
</dbReference>
<keyword evidence="4 10" id="KW-0378">Hydrolase</keyword>
<dbReference type="GO" id="GO:0016020">
    <property type="term" value="C:membrane"/>
    <property type="evidence" value="ECO:0007669"/>
    <property type="project" value="TreeGrafter"/>
</dbReference>
<evidence type="ECO:0000313" key="14">
    <source>
        <dbReference type="EMBL" id="GCE99092.1"/>
    </source>
</evidence>
<comment type="caution">
    <text evidence="14">The sequence shown here is derived from an EMBL/GenBank/DDBJ whole genome shotgun (WGS) entry which is preliminary data.</text>
</comment>
<feature type="binding site" evidence="8">
    <location>
        <position position="336"/>
    </location>
    <ligand>
        <name>Zn(2+)</name>
        <dbReference type="ChEBI" id="CHEBI:29105"/>
        <note>catalytic</note>
    </ligand>
</feature>
<feature type="site" description="Transition state stabilizer" evidence="9">
    <location>
        <position position="423"/>
    </location>
</feature>
<dbReference type="GO" id="GO:0042277">
    <property type="term" value="F:peptide binding"/>
    <property type="evidence" value="ECO:0007669"/>
    <property type="project" value="TreeGrafter"/>
</dbReference>
<dbReference type="Gene3D" id="1.25.50.20">
    <property type="match status" value="1"/>
</dbReference>
<keyword evidence="3 8" id="KW-0479">Metal-binding</keyword>
<evidence type="ECO:0000259" key="11">
    <source>
        <dbReference type="Pfam" id="PF01433"/>
    </source>
</evidence>
<feature type="domain" description="ERAP1-like C-terminal" evidence="12">
    <location>
        <begin position="553"/>
        <end position="872"/>
    </location>
</feature>
<dbReference type="Gene3D" id="2.60.40.1730">
    <property type="entry name" value="tricorn interacting facor f3 domain"/>
    <property type="match status" value="1"/>
</dbReference>
<dbReference type="CDD" id="cd09601">
    <property type="entry name" value="M1_APN-Q_like"/>
    <property type="match status" value="1"/>
</dbReference>
<sequence>MDSPQKLLSLDNALIPSTYKLTIDIDPLRANFRGFLQIDAKYNSDNSDSNNSRSFKLHCKDIIILSAKLGKHGENQQSLKVNYDRQEQTAIFYSQEPLKDFNDIELQYVGRINSIKTPRDVTTGIFQTNFMDQKTGTSDNYVISTHCQPTYARSILPCLDEPDIKAHFQLQIKTWQRFKVISNVSAISHDTQGLGEGNTDDAKNWQVVQFGRTPAMASSLFGFTVGDLDFISTQVVSIDGGKTVPLRIYSPWDIAQAAFALDTIKKYLPILEEFFDQSYPLDKLDFVLLPFLTDMAMENFGMVSIQTSHILLPAPVLADAYTRQQLMQLIVHELVHQWVGNYLSFDSWSHLWFNESFATFAACHLLEANGDLPNYWNSDGYLWHQTETALLQDLQVSTPSIAQTSENATNAQDTVNLFDPHSYAKGISILRSIQLGMGPLGFQSAIRNVFKSGNSLDRAVKPIEIFQQFSSHDWEAYFDSWYKTPGVPLLTITVAECGRKTNLVQQRMVEGPDEDKDTTYRIPLFSRLTNGKLDEKHIVMEEKYKTLDYPITLCNHDSQGYYLVSYESAECYSQLGQQLAVGNLSEIDLVKIFSDLAYFIGNLKYQSHNHIQGLFQLLSQLASDRVDLQRFPQYWHGLSKGLEILQTVQLAIRTYGSNKLGKFHDAIVKPLVEKISWPQETFSQDYHCYEIKVMSQVMFLAQEMPEMLAVCRRYFKHILQGPNFSIPGDLVGSILAVISRNSTTLKQYKSLFEMVKSSKGIVNHVFGLEGDSDKLSLDLQNHSITNIGFSVDVNLINKLLNFVTTNIDSTSVELALFGLTYNSKLNPSGTSDGNLQIRDIVFDWFKRHYDQWAQRALKPGYASAERMKRSLTNISLVVFRMFVDTPESIDTFALMKQGKFGKELKVYELWQIVKRNELPKMKIYQSILGF</sequence>
<dbReference type="InterPro" id="IPR024571">
    <property type="entry name" value="ERAP1-like_C_dom"/>
</dbReference>
<evidence type="ECO:0000256" key="7">
    <source>
        <dbReference type="PIRSR" id="PIRSR634016-1"/>
    </source>
</evidence>
<dbReference type="PANTHER" id="PTHR11533:SF299">
    <property type="entry name" value="AMINOPEPTIDASE"/>
    <property type="match status" value="1"/>
</dbReference>
<dbReference type="GO" id="GO:0008270">
    <property type="term" value="F:zinc ion binding"/>
    <property type="evidence" value="ECO:0007669"/>
    <property type="project" value="UniProtKB-UniRule"/>
</dbReference>
<dbReference type="InterPro" id="IPR014782">
    <property type="entry name" value="Peptidase_M1_dom"/>
</dbReference>
<evidence type="ECO:0000259" key="13">
    <source>
        <dbReference type="Pfam" id="PF17900"/>
    </source>
</evidence>
<proteinExistence type="inferred from homology"/>
<feature type="binding site" evidence="8">
    <location>
        <position position="355"/>
    </location>
    <ligand>
        <name>Zn(2+)</name>
        <dbReference type="ChEBI" id="CHEBI:29105"/>
        <note>catalytic</note>
    </ligand>
</feature>
<feature type="active site" description="Proton acceptor" evidence="7">
    <location>
        <position position="333"/>
    </location>
</feature>
<dbReference type="GO" id="GO:0006508">
    <property type="term" value="P:proteolysis"/>
    <property type="evidence" value="ECO:0007669"/>
    <property type="project" value="UniProtKB-KW"/>
</dbReference>
<name>A0A4C2E9Q9_9SACH</name>
<dbReference type="GO" id="GO:0070006">
    <property type="term" value="F:metalloaminopeptidase activity"/>
    <property type="evidence" value="ECO:0007669"/>
    <property type="project" value="TreeGrafter"/>
</dbReference>
<feature type="domain" description="Peptidase M1 membrane alanine aminopeptidase" evidence="11">
    <location>
        <begin position="259"/>
        <end position="452"/>
    </location>
</feature>
<dbReference type="Pfam" id="PF17900">
    <property type="entry name" value="Peptidase_M1_N"/>
    <property type="match status" value="1"/>
</dbReference>
<evidence type="ECO:0000256" key="2">
    <source>
        <dbReference type="ARBA" id="ARBA00022670"/>
    </source>
</evidence>
<evidence type="ECO:0000256" key="3">
    <source>
        <dbReference type="ARBA" id="ARBA00022723"/>
    </source>
</evidence>
<accession>A0A4C2E9Q9</accession>
<dbReference type="PANTHER" id="PTHR11533">
    <property type="entry name" value="PROTEASE M1 ZINC METALLOPROTEASE"/>
    <property type="match status" value="1"/>
</dbReference>
<feature type="domain" description="Aminopeptidase N-like N-terminal" evidence="13">
    <location>
        <begin position="16"/>
        <end position="220"/>
    </location>
</feature>
<comment type="cofactor">
    <cofactor evidence="8 10">
        <name>Zn(2+)</name>
        <dbReference type="ChEBI" id="CHEBI:29105"/>
    </cofactor>
    <text evidence="8 10">Binds 1 zinc ion per subunit.</text>
</comment>